<dbReference type="EMBL" id="JARQZJ010000002">
    <property type="protein sequence ID" value="KAK9870122.1"/>
    <property type="molecule type" value="Genomic_DNA"/>
</dbReference>
<proteinExistence type="predicted"/>
<accession>A0AAW1TPY0</accession>
<reference evidence="1 2" key="1">
    <citation type="submission" date="2023-03" db="EMBL/GenBank/DDBJ databases">
        <title>Genome insight into feeding habits of ladybird beetles.</title>
        <authorList>
            <person name="Li H.-S."/>
            <person name="Huang Y.-H."/>
            <person name="Pang H."/>
        </authorList>
    </citation>
    <scope>NUCLEOTIDE SEQUENCE [LARGE SCALE GENOMIC DNA]</scope>
    <source>
        <strain evidence="1">SYSU_2023b</strain>
        <tissue evidence="1">Whole body</tissue>
    </source>
</reference>
<gene>
    <name evidence="1" type="ORF">WA026_006213</name>
</gene>
<keyword evidence="2" id="KW-1185">Reference proteome</keyword>
<dbReference type="AlphaFoldDB" id="A0AAW1TPY0"/>
<protein>
    <submittedName>
        <fullName evidence="1">Uncharacterized protein</fullName>
    </submittedName>
</protein>
<name>A0AAW1TPY0_9CUCU</name>
<evidence type="ECO:0000313" key="2">
    <source>
        <dbReference type="Proteomes" id="UP001431783"/>
    </source>
</evidence>
<evidence type="ECO:0000313" key="1">
    <source>
        <dbReference type="EMBL" id="KAK9870122.1"/>
    </source>
</evidence>
<comment type="caution">
    <text evidence="1">The sequence shown here is derived from an EMBL/GenBank/DDBJ whole genome shotgun (WGS) entry which is preliminary data.</text>
</comment>
<dbReference type="Proteomes" id="UP001431783">
    <property type="component" value="Unassembled WGS sequence"/>
</dbReference>
<organism evidence="1 2">
    <name type="scientific">Henosepilachna vigintioctopunctata</name>
    <dbReference type="NCBI Taxonomy" id="420089"/>
    <lineage>
        <taxon>Eukaryota</taxon>
        <taxon>Metazoa</taxon>
        <taxon>Ecdysozoa</taxon>
        <taxon>Arthropoda</taxon>
        <taxon>Hexapoda</taxon>
        <taxon>Insecta</taxon>
        <taxon>Pterygota</taxon>
        <taxon>Neoptera</taxon>
        <taxon>Endopterygota</taxon>
        <taxon>Coleoptera</taxon>
        <taxon>Polyphaga</taxon>
        <taxon>Cucujiformia</taxon>
        <taxon>Coccinelloidea</taxon>
        <taxon>Coccinellidae</taxon>
        <taxon>Epilachninae</taxon>
        <taxon>Epilachnini</taxon>
        <taxon>Henosepilachna</taxon>
    </lineage>
</organism>
<sequence length="183" mass="21605">MVNNEFIVKELAISNGTQIYHFIFKPKTDFSMLSMKDKRTVEYLENNHHGIKYNDGFVDYKELDDIIEKISKDIDIVYVSGYQKYDFLSKLLEGKHTEVVNVENQGLSQLKLHRDYPQCMAHKDNFQMCSLVNCKRIWKCVKNFHVLTNITNLDKWDNLVFKNQQRFCNSKCTPKHISVNKCP</sequence>